<dbReference type="OrthoDB" id="4775718at2759"/>
<keyword evidence="3" id="KW-1185">Reference proteome</keyword>
<protein>
    <submittedName>
        <fullName evidence="2">Uncharacterized protein</fullName>
    </submittedName>
</protein>
<reference evidence="2" key="1">
    <citation type="journal article" date="2021" name="Nat. Commun.">
        <title>Genetic determinants of endophytism in the Arabidopsis root mycobiome.</title>
        <authorList>
            <person name="Mesny F."/>
            <person name="Miyauchi S."/>
            <person name="Thiergart T."/>
            <person name="Pickel B."/>
            <person name="Atanasova L."/>
            <person name="Karlsson M."/>
            <person name="Huettel B."/>
            <person name="Barry K.W."/>
            <person name="Haridas S."/>
            <person name="Chen C."/>
            <person name="Bauer D."/>
            <person name="Andreopoulos W."/>
            <person name="Pangilinan J."/>
            <person name="LaButti K."/>
            <person name="Riley R."/>
            <person name="Lipzen A."/>
            <person name="Clum A."/>
            <person name="Drula E."/>
            <person name="Henrissat B."/>
            <person name="Kohler A."/>
            <person name="Grigoriev I.V."/>
            <person name="Martin F.M."/>
            <person name="Hacquard S."/>
        </authorList>
    </citation>
    <scope>NUCLEOTIDE SEQUENCE</scope>
    <source>
        <strain evidence="2">MPI-CAGE-CH-0230</strain>
    </source>
</reference>
<feature type="region of interest" description="Disordered" evidence="1">
    <location>
        <begin position="303"/>
        <end position="332"/>
    </location>
</feature>
<organism evidence="2 3">
    <name type="scientific">Microdochium trichocladiopsis</name>
    <dbReference type="NCBI Taxonomy" id="1682393"/>
    <lineage>
        <taxon>Eukaryota</taxon>
        <taxon>Fungi</taxon>
        <taxon>Dikarya</taxon>
        <taxon>Ascomycota</taxon>
        <taxon>Pezizomycotina</taxon>
        <taxon>Sordariomycetes</taxon>
        <taxon>Xylariomycetidae</taxon>
        <taxon>Xylariales</taxon>
        <taxon>Microdochiaceae</taxon>
        <taxon>Microdochium</taxon>
    </lineage>
</organism>
<feature type="region of interest" description="Disordered" evidence="1">
    <location>
        <begin position="250"/>
        <end position="271"/>
    </location>
</feature>
<dbReference type="Proteomes" id="UP000756346">
    <property type="component" value="Unassembled WGS sequence"/>
</dbReference>
<evidence type="ECO:0000313" key="2">
    <source>
        <dbReference type="EMBL" id="KAH7025022.1"/>
    </source>
</evidence>
<proteinExistence type="predicted"/>
<dbReference type="GeneID" id="70184653"/>
<gene>
    <name evidence="2" type="ORF">B0I36DRAFT_332412</name>
</gene>
<dbReference type="EMBL" id="JAGTJQ010000009">
    <property type="protein sequence ID" value="KAH7025022.1"/>
    <property type="molecule type" value="Genomic_DNA"/>
</dbReference>
<comment type="caution">
    <text evidence="2">The sequence shown here is derived from an EMBL/GenBank/DDBJ whole genome shotgun (WGS) entry which is preliminary data.</text>
</comment>
<evidence type="ECO:0000256" key="1">
    <source>
        <dbReference type="SAM" id="MobiDB-lite"/>
    </source>
</evidence>
<feature type="compositionally biased region" description="Low complexity" evidence="1">
    <location>
        <begin position="253"/>
        <end position="269"/>
    </location>
</feature>
<dbReference type="RefSeq" id="XP_046008570.1">
    <property type="nucleotide sequence ID" value="XM_046155107.1"/>
</dbReference>
<accession>A0A9P8XYB1</accession>
<evidence type="ECO:0000313" key="3">
    <source>
        <dbReference type="Proteomes" id="UP000756346"/>
    </source>
</evidence>
<sequence>MAQASPSAGAFASLRQPPQQHQEYLMTISATPNHYDPHQQQHHHIAARTELACIFGLLIIVVALRTRLTIGRALRAFHRPANLWLLAHIAISFFELGRLQWRALGGQPVHPTLCDLALGLAHCFSSYQVLLRRTRAGYKDLIPLGLRIQPFLFRLVTTILAFFLSSPSLHRANIRLGFDSFLYARLLIFSCTKLSPVALGPRTLHTAAAVLGGFLATYDSGFRHGSPAYVVCSAVSILLDGRTAQFMARLSDTPNSPTTATTTGTPSTRTARETLSPGLQRYIRILLCIKAVVRAIEGPERTHQPLKLPLPDGKKGPGPPDRMGRVAKVSRC</sequence>
<dbReference type="AlphaFoldDB" id="A0A9P8XYB1"/>
<name>A0A9P8XYB1_9PEZI</name>